<dbReference type="InterPro" id="IPR000679">
    <property type="entry name" value="Znf_GATA"/>
</dbReference>
<dbReference type="Gene3D" id="3.30.50.10">
    <property type="entry name" value="Erythroid Transcription Factor GATA-1, subunit A"/>
    <property type="match status" value="1"/>
</dbReference>
<dbReference type="GO" id="GO:0008270">
    <property type="term" value="F:zinc ion binding"/>
    <property type="evidence" value="ECO:0007669"/>
    <property type="project" value="UniProtKB-KW"/>
</dbReference>
<evidence type="ECO:0000259" key="6">
    <source>
        <dbReference type="PROSITE" id="PS50114"/>
    </source>
</evidence>
<evidence type="ECO:0000256" key="1">
    <source>
        <dbReference type="ARBA" id="ARBA00022723"/>
    </source>
</evidence>
<accession>A0A7D9CZ49</accession>
<feature type="compositionally biased region" description="Low complexity" evidence="5">
    <location>
        <begin position="142"/>
        <end position="152"/>
    </location>
</feature>
<dbReference type="CDD" id="cd00202">
    <property type="entry name" value="ZnF_GATA"/>
    <property type="match status" value="1"/>
</dbReference>
<reference evidence="7 8" key="1">
    <citation type="submission" date="2019-07" db="EMBL/GenBank/DDBJ databases">
        <authorList>
            <person name="Friedrich A."/>
            <person name="Schacherer J."/>
        </authorList>
    </citation>
    <scope>NUCLEOTIDE SEQUENCE [LARGE SCALE GENOMIC DNA]</scope>
</reference>
<evidence type="ECO:0000256" key="5">
    <source>
        <dbReference type="SAM" id="MobiDB-lite"/>
    </source>
</evidence>
<dbReference type="InterPro" id="IPR013088">
    <property type="entry name" value="Znf_NHR/GATA"/>
</dbReference>
<dbReference type="Pfam" id="PF00320">
    <property type="entry name" value="GATA"/>
    <property type="match status" value="1"/>
</dbReference>
<organism evidence="7 8">
    <name type="scientific">Dekkera bruxellensis</name>
    <name type="common">Brettanomyces custersii</name>
    <dbReference type="NCBI Taxonomy" id="5007"/>
    <lineage>
        <taxon>Eukaryota</taxon>
        <taxon>Fungi</taxon>
        <taxon>Dikarya</taxon>
        <taxon>Ascomycota</taxon>
        <taxon>Saccharomycotina</taxon>
        <taxon>Pichiomycetes</taxon>
        <taxon>Pichiales</taxon>
        <taxon>Pichiaceae</taxon>
        <taxon>Brettanomyces</taxon>
    </lineage>
</organism>
<protein>
    <submittedName>
        <fullName evidence="7">DEBR0S5_01310g1_1</fullName>
    </submittedName>
</protein>
<feature type="domain" description="GATA-type" evidence="6">
    <location>
        <begin position="393"/>
        <end position="428"/>
    </location>
</feature>
<keyword evidence="1" id="KW-0479">Metal-binding</keyword>
<dbReference type="SUPFAM" id="SSF57716">
    <property type="entry name" value="Glucocorticoid receptor-like (DNA-binding domain)"/>
    <property type="match status" value="1"/>
</dbReference>
<proteinExistence type="predicted"/>
<dbReference type="PROSITE" id="PS50114">
    <property type="entry name" value="GATA_ZN_FINGER_2"/>
    <property type="match status" value="1"/>
</dbReference>
<dbReference type="EMBL" id="CABFWN010000005">
    <property type="protein sequence ID" value="VUG19377.1"/>
    <property type="molecule type" value="Genomic_DNA"/>
</dbReference>
<feature type="compositionally biased region" description="Basic and acidic residues" evidence="5">
    <location>
        <begin position="280"/>
        <end position="294"/>
    </location>
</feature>
<dbReference type="GO" id="GO:0043565">
    <property type="term" value="F:sequence-specific DNA binding"/>
    <property type="evidence" value="ECO:0007669"/>
    <property type="project" value="InterPro"/>
</dbReference>
<dbReference type="InterPro" id="IPR051140">
    <property type="entry name" value="GATA_TF"/>
</dbReference>
<evidence type="ECO:0000313" key="7">
    <source>
        <dbReference type="EMBL" id="VUG19377.1"/>
    </source>
</evidence>
<dbReference type="PANTHER" id="PTHR45658">
    <property type="entry name" value="GATA TRANSCRIPTION FACTOR"/>
    <property type="match status" value="1"/>
</dbReference>
<dbReference type="SMART" id="SM00401">
    <property type="entry name" value="ZnF_GATA"/>
    <property type="match status" value="1"/>
</dbReference>
<dbReference type="AlphaFoldDB" id="A0A7D9CZ49"/>
<evidence type="ECO:0000313" key="8">
    <source>
        <dbReference type="Proteomes" id="UP000478008"/>
    </source>
</evidence>
<name>A0A7D9CZ49_DEKBR</name>
<gene>
    <name evidence="7" type="ORF">DEBR0S5_01310G</name>
</gene>
<feature type="region of interest" description="Disordered" evidence="5">
    <location>
        <begin position="446"/>
        <end position="468"/>
    </location>
</feature>
<evidence type="ECO:0000256" key="3">
    <source>
        <dbReference type="ARBA" id="ARBA00022833"/>
    </source>
</evidence>
<dbReference type="Proteomes" id="UP000478008">
    <property type="component" value="Unassembled WGS sequence"/>
</dbReference>
<sequence>MITMNEPGGQKDIERFNVKLPSFKELTKRFSGTSVADTSRPQGNIRSSSVSISHLSTIPRTIPMQQQVPNGNYVLSAYYQIPVQAQMQAAAPNSGSDMPLQLPMNRYQTGTSMNSGNSIPGSAALAPPRNMANMNRNHQPSSRRSQSGSTWSDFDGFNNSPTSRTTYQGSAPISPMTEPTESPLKQHSHLPTSLGNLKSFLVETKTENSADKLGAEALLEKLDTYNSTDLKSLEDSTSKLADFLRSYRVRKNKNPTSTSRIHRPSSHLLSRPLWPSSVHKIAERGRKDRKKSETVPRTGKQSVNKYKRHAHSKSDTMAIRVNKKFQDTLAWDQSYSNFNHLITDDGQQARQSFEQLSPGEKITLKVEPLQPATNNRVRSSFAPQGILHQDLSIKPKIKCMQCGSESTPEWRKGPDGARTLCNACGLFHNKLVKKMGPKAAAEFLETKRMSGKPGERQYSYEDIQMDAT</sequence>
<keyword evidence="3" id="KW-0862">Zinc</keyword>
<feature type="compositionally biased region" description="Polar residues" evidence="5">
    <location>
        <begin position="157"/>
        <end position="190"/>
    </location>
</feature>
<keyword evidence="8" id="KW-1185">Reference proteome</keyword>
<feature type="region of interest" description="Disordered" evidence="5">
    <location>
        <begin position="106"/>
        <end position="190"/>
    </location>
</feature>
<feature type="compositionally biased region" description="Polar residues" evidence="5">
    <location>
        <begin position="106"/>
        <end position="120"/>
    </location>
</feature>
<evidence type="ECO:0000256" key="2">
    <source>
        <dbReference type="ARBA" id="ARBA00022771"/>
    </source>
</evidence>
<dbReference type="GO" id="GO:0006355">
    <property type="term" value="P:regulation of DNA-templated transcription"/>
    <property type="evidence" value="ECO:0007669"/>
    <property type="project" value="InterPro"/>
</dbReference>
<feature type="region of interest" description="Disordered" evidence="5">
    <location>
        <begin position="251"/>
        <end position="314"/>
    </location>
</feature>
<dbReference type="PROSITE" id="PS00344">
    <property type="entry name" value="GATA_ZN_FINGER_1"/>
    <property type="match status" value="1"/>
</dbReference>
<evidence type="ECO:0000256" key="4">
    <source>
        <dbReference type="PROSITE-ProRule" id="PRU00094"/>
    </source>
</evidence>
<feature type="compositionally biased region" description="Basic and acidic residues" evidence="5">
    <location>
        <begin position="446"/>
        <end position="459"/>
    </location>
</feature>
<keyword evidence="2 4" id="KW-0863">Zinc-finger</keyword>